<organism evidence="2 3">
    <name type="scientific">Candidatus Portnoybacteria bacterium CG02_land_8_20_14_3_00_45_8</name>
    <dbReference type="NCBI Taxonomy" id="1974807"/>
    <lineage>
        <taxon>Bacteria</taxon>
        <taxon>Candidatus Portnoyibacteriota</taxon>
    </lineage>
</organism>
<comment type="caution">
    <text evidence="2">The sequence shown here is derived from an EMBL/GenBank/DDBJ whole genome shotgun (WGS) entry which is preliminary data.</text>
</comment>
<dbReference type="AlphaFoldDB" id="A0A2M7D642"/>
<evidence type="ECO:0000256" key="1">
    <source>
        <dbReference type="SAM" id="Phobius"/>
    </source>
</evidence>
<dbReference type="EMBL" id="PEUE01000042">
    <property type="protein sequence ID" value="PIV38498.1"/>
    <property type="molecule type" value="Genomic_DNA"/>
</dbReference>
<keyword evidence="1" id="KW-1133">Transmembrane helix</keyword>
<name>A0A2M7D642_9BACT</name>
<keyword evidence="1" id="KW-0472">Membrane</keyword>
<dbReference type="Proteomes" id="UP000229247">
    <property type="component" value="Unassembled WGS sequence"/>
</dbReference>
<reference evidence="3" key="1">
    <citation type="submission" date="2017-09" db="EMBL/GenBank/DDBJ databases">
        <title>Depth-based differentiation of microbial function through sediment-hosted aquifers and enrichment of novel symbionts in the deep terrestrial subsurface.</title>
        <authorList>
            <person name="Probst A.J."/>
            <person name="Ladd B."/>
            <person name="Jarett J.K."/>
            <person name="Geller-Mcgrath D.E."/>
            <person name="Sieber C.M.K."/>
            <person name="Emerson J.B."/>
            <person name="Anantharaman K."/>
            <person name="Thomas B.C."/>
            <person name="Malmstrom R."/>
            <person name="Stieglmeier M."/>
            <person name="Klingl A."/>
            <person name="Woyke T."/>
            <person name="Ryan C.M."/>
            <person name="Banfield J.F."/>
        </authorList>
    </citation>
    <scope>NUCLEOTIDE SEQUENCE [LARGE SCALE GENOMIC DNA]</scope>
</reference>
<accession>A0A2M7D642</accession>
<keyword evidence="1" id="KW-0812">Transmembrane</keyword>
<feature type="transmembrane region" description="Helical" evidence="1">
    <location>
        <begin position="21"/>
        <end position="44"/>
    </location>
</feature>
<evidence type="ECO:0000313" key="2">
    <source>
        <dbReference type="EMBL" id="PIV38498.1"/>
    </source>
</evidence>
<proteinExistence type="predicted"/>
<protein>
    <submittedName>
        <fullName evidence="2">Uncharacterized protein</fullName>
    </submittedName>
</protein>
<evidence type="ECO:0000313" key="3">
    <source>
        <dbReference type="Proteomes" id="UP000229247"/>
    </source>
</evidence>
<sequence>MDEQKLIPPGNKLVVFSKKKWIWLGVLIAVFNPVFAGLIVGAVYLSEPELRRAGKVISAIAILWGAVLFYLVKQNMSINPFGL</sequence>
<feature type="transmembrane region" description="Helical" evidence="1">
    <location>
        <begin position="56"/>
        <end position="72"/>
    </location>
</feature>
<gene>
    <name evidence="2" type="ORF">COS30_01775</name>
</gene>